<comment type="caution">
    <text evidence="1">The sequence shown here is derived from an EMBL/GenBank/DDBJ whole genome shotgun (WGS) entry which is preliminary data.</text>
</comment>
<gene>
    <name evidence="1" type="ORF">Mgra_00009542</name>
</gene>
<keyword evidence="2" id="KW-1185">Reference proteome</keyword>
<sequence>MNYSIKIANTMVIFNITQFVPDQNLSMSVYLSLFVFGVGPPQVIMDTVELQLGAVQIMKYYLLIEKPNILGCRCIIPSCLITLDCEKEIIEILN</sequence>
<accession>A0A8S9Z9Q1</accession>
<proteinExistence type="predicted"/>
<dbReference type="Proteomes" id="UP000605970">
    <property type="component" value="Unassembled WGS sequence"/>
</dbReference>
<evidence type="ECO:0000313" key="2">
    <source>
        <dbReference type="Proteomes" id="UP000605970"/>
    </source>
</evidence>
<organism evidence="1 2">
    <name type="scientific">Meloidogyne graminicola</name>
    <dbReference type="NCBI Taxonomy" id="189291"/>
    <lineage>
        <taxon>Eukaryota</taxon>
        <taxon>Metazoa</taxon>
        <taxon>Ecdysozoa</taxon>
        <taxon>Nematoda</taxon>
        <taxon>Chromadorea</taxon>
        <taxon>Rhabditida</taxon>
        <taxon>Tylenchina</taxon>
        <taxon>Tylenchomorpha</taxon>
        <taxon>Tylenchoidea</taxon>
        <taxon>Meloidogynidae</taxon>
        <taxon>Meloidogyninae</taxon>
        <taxon>Meloidogyne</taxon>
    </lineage>
</organism>
<protein>
    <submittedName>
        <fullName evidence="1">Uncharacterized protein</fullName>
    </submittedName>
</protein>
<evidence type="ECO:0000313" key="1">
    <source>
        <dbReference type="EMBL" id="KAF7627179.1"/>
    </source>
</evidence>
<name>A0A8S9Z9Q1_9BILA</name>
<dbReference type="AlphaFoldDB" id="A0A8S9Z9Q1"/>
<reference evidence="1" key="1">
    <citation type="journal article" date="2020" name="Ecol. Evol.">
        <title>Genome structure and content of the rice root-knot nematode (Meloidogyne graminicola).</title>
        <authorList>
            <person name="Phan N.T."/>
            <person name="Danchin E.G.J."/>
            <person name="Klopp C."/>
            <person name="Perfus-Barbeoch L."/>
            <person name="Kozlowski D.K."/>
            <person name="Koutsovoulos G.D."/>
            <person name="Lopez-Roques C."/>
            <person name="Bouchez O."/>
            <person name="Zahm M."/>
            <person name="Besnard G."/>
            <person name="Bellafiore S."/>
        </authorList>
    </citation>
    <scope>NUCLEOTIDE SEQUENCE</scope>
    <source>
        <strain evidence="1">VN-18</strain>
    </source>
</reference>
<dbReference type="EMBL" id="JABEBT010000163">
    <property type="protein sequence ID" value="KAF7627179.1"/>
    <property type="molecule type" value="Genomic_DNA"/>
</dbReference>